<keyword evidence="2" id="KW-1185">Reference proteome</keyword>
<dbReference type="Proteomes" id="UP001501020">
    <property type="component" value="Unassembled WGS sequence"/>
</dbReference>
<name>A0ABP5K775_9ACTN</name>
<comment type="caution">
    <text evidence="1">The sequence shown here is derived from an EMBL/GenBank/DDBJ whole genome shotgun (WGS) entry which is preliminary data.</text>
</comment>
<evidence type="ECO:0000313" key="1">
    <source>
        <dbReference type="EMBL" id="GAA2128156.1"/>
    </source>
</evidence>
<sequence>MAWQRGQKPLRLWLRDPDRRRALLPAAELLALAQAVSHGREDDPRIVPIAEGLRGLAADPSAV</sequence>
<gene>
    <name evidence="1" type="ORF">GCM10009727_18520</name>
</gene>
<organism evidence="1 2">
    <name type="scientific">Actinomadura napierensis</name>
    <dbReference type="NCBI Taxonomy" id="267854"/>
    <lineage>
        <taxon>Bacteria</taxon>
        <taxon>Bacillati</taxon>
        <taxon>Actinomycetota</taxon>
        <taxon>Actinomycetes</taxon>
        <taxon>Streptosporangiales</taxon>
        <taxon>Thermomonosporaceae</taxon>
        <taxon>Actinomadura</taxon>
    </lineage>
</organism>
<protein>
    <submittedName>
        <fullName evidence="1">Uncharacterized protein</fullName>
    </submittedName>
</protein>
<evidence type="ECO:0000313" key="2">
    <source>
        <dbReference type="Proteomes" id="UP001501020"/>
    </source>
</evidence>
<reference evidence="2" key="1">
    <citation type="journal article" date="2019" name="Int. J. Syst. Evol. Microbiol.">
        <title>The Global Catalogue of Microorganisms (GCM) 10K type strain sequencing project: providing services to taxonomists for standard genome sequencing and annotation.</title>
        <authorList>
            <consortium name="The Broad Institute Genomics Platform"/>
            <consortium name="The Broad Institute Genome Sequencing Center for Infectious Disease"/>
            <person name="Wu L."/>
            <person name="Ma J."/>
        </authorList>
    </citation>
    <scope>NUCLEOTIDE SEQUENCE [LARGE SCALE GENOMIC DNA]</scope>
    <source>
        <strain evidence="2">JCM 13850</strain>
    </source>
</reference>
<accession>A0ABP5K775</accession>
<proteinExistence type="predicted"/>
<dbReference type="RefSeq" id="WP_344263626.1">
    <property type="nucleotide sequence ID" value="NZ_BAAAMR010000011.1"/>
</dbReference>
<dbReference type="EMBL" id="BAAAMR010000011">
    <property type="protein sequence ID" value="GAA2128156.1"/>
    <property type="molecule type" value="Genomic_DNA"/>
</dbReference>